<dbReference type="EMBL" id="JANF02000048">
    <property type="protein sequence ID" value="KER36654.1"/>
    <property type="molecule type" value="Genomic_DNA"/>
</dbReference>
<dbReference type="AlphaFoldDB" id="A0A8E1C2X3"/>
<proteinExistence type="predicted"/>
<comment type="caution">
    <text evidence="1">The sequence shown here is derived from an EMBL/GenBank/DDBJ whole genome shotgun (WGS) entry which is preliminary data.</text>
</comment>
<protein>
    <submittedName>
        <fullName evidence="1">Uncharacterized protein</fullName>
    </submittedName>
</protein>
<dbReference type="Proteomes" id="UP000028135">
    <property type="component" value="Unassembled WGS sequence"/>
</dbReference>
<accession>A0A8E1C2X3</accession>
<name>A0A8E1C2X3_9SPHN</name>
<evidence type="ECO:0000313" key="1">
    <source>
        <dbReference type="EMBL" id="KER36654.1"/>
    </source>
</evidence>
<evidence type="ECO:0000313" key="2">
    <source>
        <dbReference type="Proteomes" id="UP000028135"/>
    </source>
</evidence>
<sequence>MAIYRHIVAQGLADGGARLPNCSKDSAGNSDHVDDSVDDNALDAFVGFVVDIRTRLSLFGLAIQFSDSRSGGLLDY</sequence>
<gene>
    <name evidence="1" type="ORF">AL00_09260</name>
</gene>
<reference evidence="1 2" key="1">
    <citation type="submission" date="2014-05" db="EMBL/GenBank/DDBJ databases">
        <title>Genome Announcement of Sphingobium lucknowense F2.</title>
        <authorList>
            <person name="Lal R."/>
            <person name="Negi V."/>
            <person name="Lata P."/>
            <person name="Sangwan N."/>
            <person name="Gupta S.K."/>
            <person name="Rao D.L.N."/>
            <person name="Das S."/>
        </authorList>
    </citation>
    <scope>NUCLEOTIDE SEQUENCE [LARGE SCALE GENOMIC DNA]</scope>
    <source>
        <strain evidence="1 2">F2</strain>
    </source>
</reference>
<organism evidence="1 2">
    <name type="scientific">Sphingobium indicum F2</name>
    <dbReference type="NCBI Taxonomy" id="1450518"/>
    <lineage>
        <taxon>Bacteria</taxon>
        <taxon>Pseudomonadati</taxon>
        <taxon>Pseudomonadota</taxon>
        <taxon>Alphaproteobacteria</taxon>
        <taxon>Sphingomonadales</taxon>
        <taxon>Sphingomonadaceae</taxon>
        <taxon>Sphingobium</taxon>
    </lineage>
</organism>